<evidence type="ECO:0000313" key="3">
    <source>
        <dbReference type="Proteomes" id="UP001172083"/>
    </source>
</evidence>
<keyword evidence="1" id="KW-1133">Transmembrane helix</keyword>
<evidence type="ECO:0000256" key="1">
    <source>
        <dbReference type="SAM" id="Phobius"/>
    </source>
</evidence>
<dbReference type="SUPFAM" id="SSF48452">
    <property type="entry name" value="TPR-like"/>
    <property type="match status" value="1"/>
</dbReference>
<reference evidence="2" key="1">
    <citation type="submission" date="2023-06" db="EMBL/GenBank/DDBJ databases">
        <title>Genomic of Agaribacillus aureum.</title>
        <authorList>
            <person name="Wang G."/>
        </authorList>
    </citation>
    <scope>NUCLEOTIDE SEQUENCE</scope>
    <source>
        <strain evidence="2">BMA12</strain>
    </source>
</reference>
<gene>
    <name evidence="2" type="ORF">QQ020_25255</name>
</gene>
<dbReference type="Proteomes" id="UP001172083">
    <property type="component" value="Unassembled WGS sequence"/>
</dbReference>
<keyword evidence="3" id="KW-1185">Reference proteome</keyword>
<evidence type="ECO:0000313" key="2">
    <source>
        <dbReference type="EMBL" id="MDN5215412.1"/>
    </source>
</evidence>
<keyword evidence="1" id="KW-0812">Transmembrane</keyword>
<keyword evidence="1" id="KW-0472">Membrane</keyword>
<dbReference type="Pfam" id="PF13432">
    <property type="entry name" value="TPR_16"/>
    <property type="match status" value="1"/>
</dbReference>
<proteinExistence type="predicted"/>
<dbReference type="EMBL" id="JAUJEB010000006">
    <property type="protein sequence ID" value="MDN5215412.1"/>
    <property type="molecule type" value="Genomic_DNA"/>
</dbReference>
<dbReference type="Gene3D" id="1.25.40.10">
    <property type="entry name" value="Tetratricopeptide repeat domain"/>
    <property type="match status" value="1"/>
</dbReference>
<organism evidence="2 3">
    <name type="scientific">Agaribacillus aureus</name>
    <dbReference type="NCBI Taxonomy" id="3051825"/>
    <lineage>
        <taxon>Bacteria</taxon>
        <taxon>Pseudomonadati</taxon>
        <taxon>Bacteroidota</taxon>
        <taxon>Cytophagia</taxon>
        <taxon>Cytophagales</taxon>
        <taxon>Splendidivirgaceae</taxon>
        <taxon>Agaribacillus</taxon>
    </lineage>
</organism>
<protein>
    <submittedName>
        <fullName evidence="2">Tetratricopeptide repeat protein</fullName>
    </submittedName>
</protein>
<comment type="caution">
    <text evidence="2">The sequence shown here is derived from an EMBL/GenBank/DDBJ whole genome shotgun (WGS) entry which is preliminary data.</text>
</comment>
<feature type="transmembrane region" description="Helical" evidence="1">
    <location>
        <begin position="80"/>
        <end position="101"/>
    </location>
</feature>
<dbReference type="RefSeq" id="WP_346760744.1">
    <property type="nucleotide sequence ID" value="NZ_JAUJEB010000006.1"/>
</dbReference>
<dbReference type="InterPro" id="IPR011990">
    <property type="entry name" value="TPR-like_helical_dom_sf"/>
</dbReference>
<name>A0ABT8LCB2_9BACT</name>
<accession>A0ABT8LCB2</accession>
<sequence>MESSNLNFDEVRRYLKDQMDQGEKAQFEDRINSDPELAKQVDLDRVLLEGIQLHYRGQLKEKLKRLDQGDAVIGKSGFPVFKALALAAGIALILVVSFFIFNKKPDTQALYAAYFKPYYNVVSGIERGEIAEPGVEDPYQLYESGQYLKANASFEKLLLKNPNDAQLRFYAGLSYLNAGLTAEAISHLSQVADLKDFAFLGAANWYLGLAYLKENRPKKAIEVFKFLEKNNDGYATRAGELLQELQ</sequence>